<accession>A0A6J1CGV9</accession>
<dbReference type="GO" id="GO:0000149">
    <property type="term" value="F:SNARE binding"/>
    <property type="evidence" value="ECO:0007669"/>
    <property type="project" value="TreeGrafter"/>
</dbReference>
<evidence type="ECO:0000259" key="6">
    <source>
        <dbReference type="Pfam" id="PF24520"/>
    </source>
</evidence>
<gene>
    <name evidence="8" type="primary">LOC111011549</name>
</gene>
<dbReference type="SUPFAM" id="SSF69322">
    <property type="entry name" value="Tricorn protease domain 2"/>
    <property type="match status" value="1"/>
</dbReference>
<dbReference type="KEGG" id="mcha:111011549"/>
<dbReference type="Pfam" id="PF24520">
    <property type="entry name" value="ARM_KNTC1_1st"/>
    <property type="match status" value="1"/>
</dbReference>
<dbReference type="InterPro" id="IPR013244">
    <property type="entry name" value="Sec39_domain"/>
</dbReference>
<evidence type="ECO:0000256" key="4">
    <source>
        <dbReference type="ARBA" id="ARBA00022927"/>
    </source>
</evidence>
<keyword evidence="7" id="KW-1185">Reference proteome</keyword>
<evidence type="ECO:0000256" key="2">
    <source>
        <dbReference type="ARBA" id="ARBA00022448"/>
    </source>
</evidence>
<keyword evidence="4" id="KW-0653">Protein transport</keyword>
<evidence type="ECO:0000313" key="8">
    <source>
        <dbReference type="RefSeq" id="XP_022141055.1"/>
    </source>
</evidence>
<evidence type="ECO:0000259" key="5">
    <source>
        <dbReference type="Pfam" id="PF08314"/>
    </source>
</evidence>
<dbReference type="GeneID" id="111011549"/>
<dbReference type="Pfam" id="PF08314">
    <property type="entry name" value="Sec39"/>
    <property type="match status" value="1"/>
</dbReference>
<dbReference type="OrthoDB" id="19988at2759"/>
<dbReference type="Proteomes" id="UP000504603">
    <property type="component" value="Unplaced"/>
</dbReference>
<feature type="domain" description="Sec39" evidence="5">
    <location>
        <begin position="958"/>
        <end position="1234"/>
    </location>
</feature>
<dbReference type="PANTHER" id="PTHR15922">
    <property type="entry name" value="NEUROBLASTOMA-AMPLIFIED SEQUENCE"/>
    <property type="match status" value="1"/>
</dbReference>
<sequence>MSTISGERENANLAMEEPERKVLFETRRHASRPFRPNYPPQQANEGAKGSFLSLFRIGVAGRLWDKWIGSNKPLRIGRSVSLFISSSGERVAVAAGNQITILRKEDDYLDPFGIFIDANVTSFTMGAWSDSCNVLGVTDDTDTIYFIKSNGEEIARLPRRQLKFSLPIIGLVGKEDSDTRRSYLCSFIIVASDGSIRHIEISKEPNISFSSAHSSNSGLTPKIQFPNRVFCFDYYSDLSLFVVIGSFSAAIPSSRKSGSCYLSLWRGGILDLEPLCSIQFDGLYSVPKGYEGRTSYSKLQVSPKAQFIATLDVTGKLYIFNLDRENFTISSFSSPQKHDSQATNDILNGVNKILSDILDFTWWSDHILTIARRNGLVAMLDILSGIKVQEDSPVFSRPIIERIQLLEGQIFLLECSENKGISDPAKYKEDIDLHHMDNMMEGSINNFDISRLQWSLLSLTQRSVFEMYNILIRNEKYQDALNFADCYGLDKDDILKSQWLHSDQGINDINAYLSKIKDQIFILSECIEKVGPTEDAVKAMLDYALKLTNHYQFFEVEDLESSDTWNFRLARLRLLQFKDRLETYLGINMGRFSVQEYSDFRMKPIKDAAVNLAENGKIGALNLLFKRHTYSMNPFLLEILSAIPETVPVQSYMQLLPGRSPPTSIAVREEDWVECEKMLNFIMKLPESHELSSQIKTEPIVKKQLGLVWPSISELAMWYMKRARDIDTFSGQLDNCLCLLDSANQKGIHELQEFYEDVSYLHQIIYSEGGDDNICINLVSWERLSSYDKFKLMLKGIKEENIIRRLIEKAVPFMRKRSIDRTSIPKDWLKESDLLENHDTTESFLFKWMKEIALENKLDICLLVIEEGCRDFETSDFFGSEIEAVDCALQCIYLSTVTDRWSTMAGILSILPQVQDTKFPEDLKRRLKLAEGHVEAGRLLSFYQVPKPMHFFLEAQDDGKGVKQILRLILSKFIRRQSSRSDNDWASMWRDMQCLREKAFPFLELEYLLIEFCRGLLKAGKFSLARNYLKGTSSVTLAVEKAENLVIQAAREYFFAASSLNGPEVWKAKECLNIFPSSRHVKAEVDIIDALIELLPSLGVTLLPMQFRQIKDPMDIIKMVISSQTGAYIHVDELIQVGKLLGLSSPTEISEVEEAIAREAAVAGDLQLAFDLCLSLTKKGHGSVWDLCAAIARGPSLENMDINSRKHLLGFALSHCDEESISELLHAWKELDMQGQCKKLLMMSGTDCLDLPIQNSLLSSLQGNGIQNIGDFKDCVELVEGVSMGGQESLLDGIMHILFFVAKDLPVENRTKLRTFLRENGKILSFTYLQLPRLLELSKNAEIKELHPGTQYSSLRTQAIVTILSWLARNGIVPKDSLVTSLAKSVMESPMKEADLIGCMLLLNLVDAFNGVEVFEEQLRTREDYQEACSIMAVGMTYCLLHDSGVECNSPAQRRQLLLEKFKDKNSFSSDQSRKTNTVESTFWREWKLKLEEQKRVADHSRTLENIIPGVETSRFLSGDRYYIESVVLSLIESVNLEKKHILKDILHLANTYGMNRTEVLLKYLCSILVSEVWNNEDIMVEISEFREEIIGCAAETIEIISTVVYPAIDGTDKLRLHCIYGLLSDCYLKLEKAGGLPQKTQPDEVYASNFSLARFYKIVEQECRRVAVIKNLNFKNIAGLSGLNFQHFSSEISLHVDDGNVEALAQLVETLAGIYSDPVPEGLICSQDIYKHYIFKLLTTLETRIRTDLKNKSPENFQSAVSQLEQSYDLSSTYIRLLSHSDALDVMKQYFTVILPLYSNYGDIPDNSAWQECLIILLNFYIRLVDEIREIETRGECLKFNPECLKICLKVLIRLVIEDSVSPSEGWNTIVNYATYGLLDDSAFRAFVLCRAMVFSRCAFGAVEQVFSEAISLYPATLTLGTEIEIRDLPRLYLNILEPVLLDLANYSHEHQNLHHLLSSLSRLEGDLENLRSTRRTVWERMAEFSDDLQLPSSVRVYVLELMQYITGRNIKGFSSDIQYNVPPWEGWDQLQYTTKESETTTIPSTLDDKDTSSRFTSTLVALKSTQLVAKISPSLEVTSDNLSSIETTVTCFKELCVAATTDIHADILLAILAEWEGLFLIERDEAEASASVGGGNDWSVDGWDEGWESFQEAELAESKGRETSPSLNPLHVCWTEIFKKLVSLSRPKDVLRFVDESLSKSSWILLDENDAKALSHILNEKDCFVALEVAMLLPYEALKLQCLNAVESKLKRDGISDDLGGDPEILLLILSSGFVLRIVLDSSYDSTFSYLCYLVGKFSRRFQEDQLAYLKQKGRSASDNNRRDLQLFRKIAFPIFISELVKADQSVLAALMVTKFMHTNTSVCLLNVAEASLRQYLKRELHAVQNDESGELVHEILRYTVSSLREKLGSLIETALLLLSRN</sequence>
<protein>
    <submittedName>
        <fullName evidence="8">MAG2-interacting protein 2</fullName>
    </submittedName>
</protein>
<dbReference type="GO" id="GO:0006890">
    <property type="term" value="P:retrograde vesicle-mediated transport, Golgi to endoplasmic reticulum"/>
    <property type="evidence" value="ECO:0007669"/>
    <property type="project" value="InterPro"/>
</dbReference>
<evidence type="ECO:0000256" key="1">
    <source>
        <dbReference type="ARBA" id="ARBA00004240"/>
    </source>
</evidence>
<evidence type="ECO:0000313" key="7">
    <source>
        <dbReference type="Proteomes" id="UP000504603"/>
    </source>
</evidence>
<keyword evidence="3" id="KW-0256">Endoplasmic reticulum</keyword>
<keyword evidence="2" id="KW-0813">Transport</keyword>
<comment type="subcellular location">
    <subcellularLocation>
        <location evidence="1">Endoplasmic reticulum</location>
    </subcellularLocation>
</comment>
<proteinExistence type="predicted"/>
<feature type="domain" description="KNTC1 first ARM-repeats" evidence="6">
    <location>
        <begin position="471"/>
        <end position="691"/>
    </location>
</feature>
<dbReference type="PANTHER" id="PTHR15922:SF2">
    <property type="entry name" value="NBAS SUBUNIT OF NRZ TETHERING COMPLEX"/>
    <property type="match status" value="1"/>
</dbReference>
<organism evidence="7 8">
    <name type="scientific">Momordica charantia</name>
    <name type="common">Bitter gourd</name>
    <name type="synonym">Balsam pear</name>
    <dbReference type="NCBI Taxonomy" id="3673"/>
    <lineage>
        <taxon>Eukaryota</taxon>
        <taxon>Viridiplantae</taxon>
        <taxon>Streptophyta</taxon>
        <taxon>Embryophyta</taxon>
        <taxon>Tracheophyta</taxon>
        <taxon>Spermatophyta</taxon>
        <taxon>Magnoliopsida</taxon>
        <taxon>eudicotyledons</taxon>
        <taxon>Gunneridae</taxon>
        <taxon>Pentapetalae</taxon>
        <taxon>rosids</taxon>
        <taxon>fabids</taxon>
        <taxon>Cucurbitales</taxon>
        <taxon>Cucurbitaceae</taxon>
        <taxon>Momordiceae</taxon>
        <taxon>Momordica</taxon>
    </lineage>
</organism>
<reference evidence="8" key="1">
    <citation type="submission" date="2025-08" db="UniProtKB">
        <authorList>
            <consortium name="RefSeq"/>
        </authorList>
    </citation>
    <scope>IDENTIFICATION</scope>
    <source>
        <strain evidence="8">OHB3-1</strain>
    </source>
</reference>
<name>A0A6J1CGV9_MOMCH</name>
<dbReference type="InterPro" id="IPR055403">
    <property type="entry name" value="ARM_KNTC1_1st"/>
</dbReference>
<evidence type="ECO:0000256" key="3">
    <source>
        <dbReference type="ARBA" id="ARBA00022824"/>
    </source>
</evidence>
<dbReference type="GO" id="GO:0070939">
    <property type="term" value="C:Dsl1/NZR complex"/>
    <property type="evidence" value="ECO:0007669"/>
    <property type="project" value="TreeGrafter"/>
</dbReference>
<dbReference type="RefSeq" id="XP_022141055.1">
    <property type="nucleotide sequence ID" value="XM_022285363.1"/>
</dbReference>
<dbReference type="GO" id="GO:0015031">
    <property type="term" value="P:protein transport"/>
    <property type="evidence" value="ECO:0007669"/>
    <property type="project" value="UniProtKB-KW"/>
</dbReference>